<protein>
    <submittedName>
        <fullName evidence="2">Uncharacterized protein</fullName>
    </submittedName>
</protein>
<dbReference type="Proteomes" id="UP000681967">
    <property type="component" value="Unassembled WGS sequence"/>
</dbReference>
<reference evidence="2" key="1">
    <citation type="submission" date="2021-02" db="EMBL/GenBank/DDBJ databases">
        <authorList>
            <person name="Nowell W R."/>
        </authorList>
    </citation>
    <scope>NUCLEOTIDE SEQUENCE</scope>
</reference>
<evidence type="ECO:0000313" key="3">
    <source>
        <dbReference type="Proteomes" id="UP000681967"/>
    </source>
</evidence>
<dbReference type="EMBL" id="CAJOBH010189484">
    <property type="protein sequence ID" value="CAF4960410.1"/>
    <property type="molecule type" value="Genomic_DNA"/>
</dbReference>
<feature type="region of interest" description="Disordered" evidence="1">
    <location>
        <begin position="1"/>
        <end position="36"/>
    </location>
</feature>
<feature type="non-terminal residue" evidence="2">
    <location>
        <position position="36"/>
    </location>
</feature>
<name>A0A8S3D1C0_9BILA</name>
<gene>
    <name evidence="2" type="ORF">BYL167_LOCUS54265</name>
</gene>
<evidence type="ECO:0000256" key="1">
    <source>
        <dbReference type="SAM" id="MobiDB-lite"/>
    </source>
</evidence>
<dbReference type="AlphaFoldDB" id="A0A8S3D1C0"/>
<proteinExistence type="predicted"/>
<accession>A0A8S3D1C0</accession>
<feature type="compositionally biased region" description="Polar residues" evidence="1">
    <location>
        <begin position="13"/>
        <end position="36"/>
    </location>
</feature>
<sequence length="36" mass="4057">MNVENTDTHHSIDTNSMDINQTNTIKPSGTNVNNLW</sequence>
<comment type="caution">
    <text evidence="2">The sequence shown here is derived from an EMBL/GenBank/DDBJ whole genome shotgun (WGS) entry which is preliminary data.</text>
</comment>
<organism evidence="2 3">
    <name type="scientific">Rotaria magnacalcarata</name>
    <dbReference type="NCBI Taxonomy" id="392030"/>
    <lineage>
        <taxon>Eukaryota</taxon>
        <taxon>Metazoa</taxon>
        <taxon>Spiralia</taxon>
        <taxon>Gnathifera</taxon>
        <taxon>Rotifera</taxon>
        <taxon>Eurotatoria</taxon>
        <taxon>Bdelloidea</taxon>
        <taxon>Philodinida</taxon>
        <taxon>Philodinidae</taxon>
        <taxon>Rotaria</taxon>
    </lineage>
</organism>
<evidence type="ECO:0000313" key="2">
    <source>
        <dbReference type="EMBL" id="CAF4960410.1"/>
    </source>
</evidence>
<feature type="compositionally biased region" description="Basic and acidic residues" evidence="1">
    <location>
        <begin position="1"/>
        <end position="12"/>
    </location>
</feature>